<proteinExistence type="predicted"/>
<dbReference type="Proteomes" id="UP000321306">
    <property type="component" value="Unassembled WGS sequence"/>
</dbReference>
<comment type="caution">
    <text evidence="2">The sequence shown here is derived from an EMBL/GenBank/DDBJ whole genome shotgun (WGS) entry which is preliminary data.</text>
</comment>
<accession>A0A511N7T3</accession>
<evidence type="ECO:0000313" key="3">
    <source>
        <dbReference type="Proteomes" id="UP000321306"/>
    </source>
</evidence>
<protein>
    <submittedName>
        <fullName evidence="2">Uncharacterized protein</fullName>
    </submittedName>
</protein>
<dbReference type="RefSeq" id="WP_146887751.1">
    <property type="nucleotide sequence ID" value="NZ_BJXB01000022.1"/>
</dbReference>
<evidence type="ECO:0000313" key="2">
    <source>
        <dbReference type="EMBL" id="GEM48567.1"/>
    </source>
</evidence>
<dbReference type="OrthoDB" id="26137at2"/>
<keyword evidence="1" id="KW-0732">Signal</keyword>
<keyword evidence="3" id="KW-1185">Reference proteome</keyword>
<organism evidence="2 3">
    <name type="scientific">Deinococcus cellulosilyticus (strain DSM 18568 / NBRC 106333 / KACC 11606 / 5516J-15)</name>
    <dbReference type="NCBI Taxonomy" id="1223518"/>
    <lineage>
        <taxon>Bacteria</taxon>
        <taxon>Thermotogati</taxon>
        <taxon>Deinococcota</taxon>
        <taxon>Deinococci</taxon>
        <taxon>Deinococcales</taxon>
        <taxon>Deinococcaceae</taxon>
        <taxon>Deinococcus</taxon>
    </lineage>
</organism>
<feature type="signal peptide" evidence="1">
    <location>
        <begin position="1"/>
        <end position="18"/>
    </location>
</feature>
<dbReference type="EMBL" id="BJXB01000022">
    <property type="protein sequence ID" value="GEM48567.1"/>
    <property type="molecule type" value="Genomic_DNA"/>
</dbReference>
<reference evidence="2 3" key="1">
    <citation type="submission" date="2019-07" db="EMBL/GenBank/DDBJ databases">
        <title>Whole genome shotgun sequence of Deinococcus cellulosilyticus NBRC 106333.</title>
        <authorList>
            <person name="Hosoyama A."/>
            <person name="Uohara A."/>
            <person name="Ohji S."/>
            <person name="Ichikawa N."/>
        </authorList>
    </citation>
    <scope>NUCLEOTIDE SEQUENCE [LARGE SCALE GENOMIC DNA]</scope>
    <source>
        <strain evidence="2 3">NBRC 106333</strain>
    </source>
</reference>
<evidence type="ECO:0000256" key="1">
    <source>
        <dbReference type="SAM" id="SignalP"/>
    </source>
</evidence>
<feature type="chain" id="PRO_5021955992" evidence="1">
    <location>
        <begin position="19"/>
        <end position="142"/>
    </location>
</feature>
<gene>
    <name evidence="2" type="ORF">DC3_42020</name>
</gene>
<dbReference type="AlphaFoldDB" id="A0A511N7T3"/>
<sequence>MKKALITLLLLCAPVAFAQTAAELVVVTAIASTLDSSVSLPRGTYKYTNPQTAQKFAQNLGADASKYQNYEMYVATGIIAKLAPGFVQQLETNFAAAGYFKASSSSNATTTRSEFSNDEGKTLLLFTVYQKDTVYFLVGRKK</sequence>
<name>A0A511N7T3_DEIC1</name>